<evidence type="ECO:0000256" key="3">
    <source>
        <dbReference type="ARBA" id="ARBA00022448"/>
    </source>
</evidence>
<evidence type="ECO:0000256" key="4">
    <source>
        <dbReference type="ARBA" id="ARBA00022692"/>
    </source>
</evidence>
<proteinExistence type="inferred from homology"/>
<keyword evidence="4 8" id="KW-0812">Transmembrane</keyword>
<evidence type="ECO:0000256" key="10">
    <source>
        <dbReference type="SAM" id="Phobius"/>
    </source>
</evidence>
<dbReference type="InterPro" id="IPR018108">
    <property type="entry name" value="MCP_transmembrane"/>
</dbReference>
<dbReference type="AlphaFoldDB" id="A0A812V3A3"/>
<dbReference type="PANTHER" id="PTHR45667">
    <property type="entry name" value="S-ADENOSYLMETHIONINE MITOCHONDRIAL CARRIER PROTEIN"/>
    <property type="match status" value="1"/>
</dbReference>
<dbReference type="PROSITE" id="PS50920">
    <property type="entry name" value="SOLCAR"/>
    <property type="match status" value="2"/>
</dbReference>
<keyword evidence="12" id="KW-1185">Reference proteome</keyword>
<evidence type="ECO:0000256" key="1">
    <source>
        <dbReference type="ARBA" id="ARBA00004141"/>
    </source>
</evidence>
<keyword evidence="5" id="KW-0677">Repeat</keyword>
<evidence type="ECO:0000256" key="8">
    <source>
        <dbReference type="PROSITE-ProRule" id="PRU00282"/>
    </source>
</evidence>
<dbReference type="Pfam" id="PF00153">
    <property type="entry name" value="Mito_carr"/>
    <property type="match status" value="2"/>
</dbReference>
<feature type="transmembrane region" description="Helical" evidence="10">
    <location>
        <begin position="87"/>
        <end position="106"/>
    </location>
</feature>
<dbReference type="Proteomes" id="UP000604046">
    <property type="component" value="Unassembled WGS sequence"/>
</dbReference>
<gene>
    <name evidence="11" type="primary">SAMC1</name>
    <name evidence="11" type="ORF">SNAT2548_LOCUS34313</name>
</gene>
<feature type="repeat" description="Solcar" evidence="8">
    <location>
        <begin position="181"/>
        <end position="262"/>
    </location>
</feature>
<keyword evidence="3 9" id="KW-0813">Transport</keyword>
<evidence type="ECO:0000256" key="7">
    <source>
        <dbReference type="ARBA" id="ARBA00023136"/>
    </source>
</evidence>
<dbReference type="InterPro" id="IPR023395">
    <property type="entry name" value="MCP_dom_sf"/>
</dbReference>
<comment type="similarity">
    <text evidence="2 9">Belongs to the mitochondrial carrier (TC 2.A.29) family.</text>
</comment>
<accession>A0A812V3A3</accession>
<dbReference type="OrthoDB" id="415315at2759"/>
<feature type="repeat" description="Solcar" evidence="8">
    <location>
        <begin position="84"/>
        <end position="165"/>
    </location>
</feature>
<evidence type="ECO:0000256" key="2">
    <source>
        <dbReference type="ARBA" id="ARBA00006375"/>
    </source>
</evidence>
<evidence type="ECO:0000313" key="12">
    <source>
        <dbReference type="Proteomes" id="UP000604046"/>
    </source>
</evidence>
<sequence length="267" mass="28004">MGPLLQTATSEALGGACAGVVADSVLYAVDSAKVRAQTTPAASGGWKILFRGLVPTITLGSVPIFGSFFFCFALVKTKLLEQKQDALLPFAAAACAVPATLVGVPADVLKKRLVLGIDPNVAKAFSHILSEQGWRGLFAGWHVNLVKDIPFAGVKIGFYEAFVSQWRAWNGLSSKEALGAQGAAICGIASGVACGVLTCPLDVVNTRIKASATPSRSILQVGRHMLKTEGVFAFFRGVAMRSFVLAVGSSIFWPIQHGVSCHLNGNT</sequence>
<evidence type="ECO:0000256" key="9">
    <source>
        <dbReference type="RuleBase" id="RU000488"/>
    </source>
</evidence>
<evidence type="ECO:0000256" key="5">
    <source>
        <dbReference type="ARBA" id="ARBA00022737"/>
    </source>
</evidence>
<keyword evidence="6 10" id="KW-1133">Transmembrane helix</keyword>
<dbReference type="SUPFAM" id="SSF103506">
    <property type="entry name" value="Mitochondrial carrier"/>
    <property type="match status" value="1"/>
</dbReference>
<protein>
    <submittedName>
        <fullName evidence="11">SAMC1 protein</fullName>
    </submittedName>
</protein>
<dbReference type="GO" id="GO:0016020">
    <property type="term" value="C:membrane"/>
    <property type="evidence" value="ECO:0007669"/>
    <property type="project" value="UniProtKB-SubCell"/>
</dbReference>
<feature type="transmembrane region" description="Helical" evidence="10">
    <location>
        <begin position="53"/>
        <end position="75"/>
    </location>
</feature>
<organism evidence="11 12">
    <name type="scientific">Symbiodinium natans</name>
    <dbReference type="NCBI Taxonomy" id="878477"/>
    <lineage>
        <taxon>Eukaryota</taxon>
        <taxon>Sar</taxon>
        <taxon>Alveolata</taxon>
        <taxon>Dinophyceae</taxon>
        <taxon>Suessiales</taxon>
        <taxon>Symbiodiniaceae</taxon>
        <taxon>Symbiodinium</taxon>
    </lineage>
</organism>
<keyword evidence="7 8" id="KW-0472">Membrane</keyword>
<name>A0A812V3A3_9DINO</name>
<comment type="subcellular location">
    <subcellularLocation>
        <location evidence="1">Membrane</location>
        <topology evidence="1">Multi-pass membrane protein</topology>
    </subcellularLocation>
</comment>
<dbReference type="EMBL" id="CAJNDS010002801">
    <property type="protein sequence ID" value="CAE7603224.1"/>
    <property type="molecule type" value="Genomic_DNA"/>
</dbReference>
<dbReference type="Gene3D" id="1.50.40.10">
    <property type="entry name" value="Mitochondrial carrier domain"/>
    <property type="match status" value="1"/>
</dbReference>
<reference evidence="11" key="1">
    <citation type="submission" date="2021-02" db="EMBL/GenBank/DDBJ databases">
        <authorList>
            <person name="Dougan E. K."/>
            <person name="Rhodes N."/>
            <person name="Thang M."/>
            <person name="Chan C."/>
        </authorList>
    </citation>
    <scope>NUCLEOTIDE SEQUENCE</scope>
</reference>
<evidence type="ECO:0000313" key="11">
    <source>
        <dbReference type="EMBL" id="CAE7603224.1"/>
    </source>
</evidence>
<comment type="caution">
    <text evidence="11">The sequence shown here is derived from an EMBL/GenBank/DDBJ whole genome shotgun (WGS) entry which is preliminary data.</text>
</comment>
<evidence type="ECO:0000256" key="6">
    <source>
        <dbReference type="ARBA" id="ARBA00022989"/>
    </source>
</evidence>